<evidence type="ECO:0000259" key="1">
    <source>
        <dbReference type="PROSITE" id="PS51819"/>
    </source>
</evidence>
<gene>
    <name evidence="2" type="ORF">MTR64_08360</name>
</gene>
<dbReference type="InterPro" id="IPR037523">
    <property type="entry name" value="VOC_core"/>
</dbReference>
<evidence type="ECO:0000313" key="2">
    <source>
        <dbReference type="EMBL" id="MCJ2178573.1"/>
    </source>
</evidence>
<feature type="domain" description="VOC" evidence="1">
    <location>
        <begin position="170"/>
        <end position="299"/>
    </location>
</feature>
<reference evidence="2" key="1">
    <citation type="submission" date="2022-03" db="EMBL/GenBank/DDBJ databases">
        <title>Identification of a novel bacterium isolated from mangrove sediments.</title>
        <authorList>
            <person name="Pan X."/>
        </authorList>
    </citation>
    <scope>NUCLEOTIDE SEQUENCE</scope>
    <source>
        <strain evidence="2">B2580</strain>
    </source>
</reference>
<dbReference type="PROSITE" id="PS51819">
    <property type="entry name" value="VOC"/>
    <property type="match status" value="1"/>
</dbReference>
<organism evidence="2 3">
    <name type="scientific">Novosphingobium album</name>
    <name type="common">ex Hu et al. 2023</name>
    <dbReference type="NCBI Taxonomy" id="2930093"/>
    <lineage>
        <taxon>Bacteria</taxon>
        <taxon>Pseudomonadati</taxon>
        <taxon>Pseudomonadota</taxon>
        <taxon>Alphaproteobacteria</taxon>
        <taxon>Sphingomonadales</taxon>
        <taxon>Sphingomonadaceae</taxon>
        <taxon>Novosphingobium</taxon>
    </lineage>
</organism>
<accession>A0ABT0B0X8</accession>
<dbReference type="Gene3D" id="3.10.180.10">
    <property type="entry name" value="2,3-Dihydroxybiphenyl 1,2-Dioxygenase, domain 1"/>
    <property type="match status" value="1"/>
</dbReference>
<protein>
    <submittedName>
        <fullName evidence="2">Glyoxalase</fullName>
    </submittedName>
</protein>
<name>A0ABT0B0X8_9SPHN</name>
<comment type="caution">
    <text evidence="2">The sequence shown here is derived from an EMBL/GenBank/DDBJ whole genome shotgun (WGS) entry which is preliminary data.</text>
</comment>
<sequence length="305" mass="33118">MQFPLVHISWALADNAARPACDAFFQDVFGAETVFEMLVTPETEHYGFDREERLMMIGDAMIIPIAPAGGGAQEGSPLGDMLRRSAAPMRWIGLALKTTDLKAADDWFASRGFKRHYDRGMEEHYFLVPRGQVMGMRLEIVKQDMPNEPRIRPDWSPARWRDAHPLGIEGLQAVGISAPSLAEARELFAGKLEWPEIAARGEGDAHLAAFAMGDTVLEALEGAEGSPVADHARDVKGIYHLVFKVKDAASAASYLRGKGLTLIGDVSARFAIAPGEAQGRLIWFTETTPGGYPEVGSKLGEVAGG</sequence>
<keyword evidence="3" id="KW-1185">Reference proteome</keyword>
<evidence type="ECO:0000313" key="3">
    <source>
        <dbReference type="Proteomes" id="UP001162880"/>
    </source>
</evidence>
<proteinExistence type="predicted"/>
<dbReference type="RefSeq" id="WP_243992735.1">
    <property type="nucleotide sequence ID" value="NZ_JALHLE010000009.1"/>
</dbReference>
<dbReference type="EMBL" id="JALHLE010000009">
    <property type="protein sequence ID" value="MCJ2178573.1"/>
    <property type="molecule type" value="Genomic_DNA"/>
</dbReference>
<dbReference type="InterPro" id="IPR029068">
    <property type="entry name" value="Glyas_Bleomycin-R_OHBP_Dase"/>
</dbReference>
<dbReference type="Proteomes" id="UP001162880">
    <property type="component" value="Unassembled WGS sequence"/>
</dbReference>
<dbReference type="SUPFAM" id="SSF54593">
    <property type="entry name" value="Glyoxalase/Bleomycin resistance protein/Dihydroxybiphenyl dioxygenase"/>
    <property type="match status" value="1"/>
</dbReference>